<dbReference type="Gramene" id="AUR62008402-RA">
    <property type="protein sequence ID" value="AUR62008402-RA:cds"/>
    <property type="gene ID" value="AUR62008402"/>
</dbReference>
<protein>
    <submittedName>
        <fullName evidence="1">Uncharacterized protein</fullName>
    </submittedName>
</protein>
<reference evidence="1" key="2">
    <citation type="submission" date="2021-03" db="UniProtKB">
        <authorList>
            <consortium name="EnsemblPlants"/>
        </authorList>
    </citation>
    <scope>IDENTIFICATION</scope>
</reference>
<proteinExistence type="predicted"/>
<name>A0A803L963_CHEQI</name>
<organism evidence="1 2">
    <name type="scientific">Chenopodium quinoa</name>
    <name type="common">Quinoa</name>
    <dbReference type="NCBI Taxonomy" id="63459"/>
    <lineage>
        <taxon>Eukaryota</taxon>
        <taxon>Viridiplantae</taxon>
        <taxon>Streptophyta</taxon>
        <taxon>Embryophyta</taxon>
        <taxon>Tracheophyta</taxon>
        <taxon>Spermatophyta</taxon>
        <taxon>Magnoliopsida</taxon>
        <taxon>eudicotyledons</taxon>
        <taxon>Gunneridae</taxon>
        <taxon>Pentapetalae</taxon>
        <taxon>Caryophyllales</taxon>
        <taxon>Chenopodiaceae</taxon>
        <taxon>Chenopodioideae</taxon>
        <taxon>Atripliceae</taxon>
        <taxon>Chenopodium</taxon>
    </lineage>
</organism>
<sequence length="119" mass="13982">MGTYVKRYLQLEKMRSVKREDFNLKEIKMVMQNYLAQMKSCLTVSVPYLQDTWQAGMKYETRVRCSIVSLVTPKPILAVALQRDHPIENGIFVDAKSHRLWYMSCETDILHLFVGLHEE</sequence>
<reference evidence="1" key="1">
    <citation type="journal article" date="2017" name="Nature">
        <title>The genome of Chenopodium quinoa.</title>
        <authorList>
            <person name="Jarvis D.E."/>
            <person name="Ho Y.S."/>
            <person name="Lightfoot D.J."/>
            <person name="Schmoeckel S.M."/>
            <person name="Li B."/>
            <person name="Borm T.J.A."/>
            <person name="Ohyanagi H."/>
            <person name="Mineta K."/>
            <person name="Michell C.T."/>
            <person name="Saber N."/>
            <person name="Kharbatia N.M."/>
            <person name="Rupper R.R."/>
            <person name="Sharp A.R."/>
            <person name="Dally N."/>
            <person name="Boughton B.A."/>
            <person name="Woo Y.H."/>
            <person name="Gao G."/>
            <person name="Schijlen E.G.W.M."/>
            <person name="Guo X."/>
            <person name="Momin A.A."/>
            <person name="Negrao S."/>
            <person name="Al-Babili S."/>
            <person name="Gehring C."/>
            <person name="Roessner U."/>
            <person name="Jung C."/>
            <person name="Murphy K."/>
            <person name="Arold S.T."/>
            <person name="Gojobori T."/>
            <person name="van der Linden C.G."/>
            <person name="van Loo E.N."/>
            <person name="Jellen E.N."/>
            <person name="Maughan P.J."/>
            <person name="Tester M."/>
        </authorList>
    </citation>
    <scope>NUCLEOTIDE SEQUENCE [LARGE SCALE GENOMIC DNA]</scope>
    <source>
        <strain evidence="1">cv. PI 614886</strain>
    </source>
</reference>
<dbReference type="AlphaFoldDB" id="A0A803L963"/>
<evidence type="ECO:0000313" key="2">
    <source>
        <dbReference type="Proteomes" id="UP000596660"/>
    </source>
</evidence>
<keyword evidence="2" id="KW-1185">Reference proteome</keyword>
<dbReference type="Proteomes" id="UP000596660">
    <property type="component" value="Unplaced"/>
</dbReference>
<accession>A0A803L963</accession>
<dbReference type="EnsemblPlants" id="AUR62008402-RA">
    <property type="protein sequence ID" value="AUR62008402-RA:cds"/>
    <property type="gene ID" value="AUR62008402"/>
</dbReference>
<evidence type="ECO:0000313" key="1">
    <source>
        <dbReference type="EnsemblPlants" id="AUR62008402-RA:cds"/>
    </source>
</evidence>